<sequence length="295" mass="33732">MNTWNEAMSRGDFGSAWAISDAVLEERVRRGEICSHLPRHQQFVWHGERLAGRRVFVRCYHGLGDTLQFVRLLAHPRLRAAELTLWVQPALIKLLQTVRGIDRILPLHEGDPSLDYDVDIEIMELPHALRLDVDELPGPMPYIYVPGSAPKRASLRRRIGVCWSAGEWDPKRSLSATELRQWAKLSDVRWFSLQFPPATCALPAASIASRDIVEMAARMQLLDLIITVDTMTAHLAGALGLPVWLLLPHAPDWRWMLERDDSPWYPTMRLFRQTSAGDWTTVIEQVHHELAQPLH</sequence>
<dbReference type="Gene3D" id="3.40.50.2000">
    <property type="entry name" value="Glycogen Phosphorylase B"/>
    <property type="match status" value="1"/>
</dbReference>
<comment type="caution">
    <text evidence="1">The sequence shown here is derived from an EMBL/GenBank/DDBJ whole genome shotgun (WGS) entry which is preliminary data.</text>
</comment>
<gene>
    <name evidence="1" type="ORF">GCM10011487_59180</name>
</gene>
<protein>
    <recommendedName>
        <fullName evidence="3">TPR repeat-containing protein</fullName>
    </recommendedName>
</protein>
<dbReference type="SUPFAM" id="SSF53756">
    <property type="entry name" value="UDP-Glycosyltransferase/glycogen phosphorylase"/>
    <property type="match status" value="1"/>
</dbReference>
<evidence type="ECO:0000313" key="1">
    <source>
        <dbReference type="EMBL" id="GFE83918.1"/>
    </source>
</evidence>
<organism evidence="1 2">
    <name type="scientific">Steroidobacter agaridevorans</name>
    <dbReference type="NCBI Taxonomy" id="2695856"/>
    <lineage>
        <taxon>Bacteria</taxon>
        <taxon>Pseudomonadati</taxon>
        <taxon>Pseudomonadota</taxon>
        <taxon>Gammaproteobacteria</taxon>
        <taxon>Steroidobacterales</taxon>
        <taxon>Steroidobacteraceae</taxon>
        <taxon>Steroidobacter</taxon>
    </lineage>
</organism>
<accession>A0A829YMI6</accession>
<proteinExistence type="predicted"/>
<keyword evidence="2" id="KW-1185">Reference proteome</keyword>
<name>A0A829YMI6_9GAMM</name>
<evidence type="ECO:0000313" key="2">
    <source>
        <dbReference type="Proteomes" id="UP000445000"/>
    </source>
</evidence>
<dbReference type="Proteomes" id="UP000445000">
    <property type="component" value="Unassembled WGS sequence"/>
</dbReference>
<evidence type="ECO:0008006" key="3">
    <source>
        <dbReference type="Google" id="ProtNLM"/>
    </source>
</evidence>
<reference evidence="2" key="1">
    <citation type="submission" date="2020-01" db="EMBL/GenBank/DDBJ databases">
        <title>'Steroidobacter agaridevorans' sp. nov., agar-degrading bacteria isolated from rhizosphere soils.</title>
        <authorList>
            <person name="Ikenaga M."/>
            <person name="Kataoka M."/>
            <person name="Murouchi A."/>
            <person name="Katsuragi S."/>
            <person name="Sakai M."/>
        </authorList>
    </citation>
    <scope>NUCLEOTIDE SEQUENCE [LARGE SCALE GENOMIC DNA]</scope>
    <source>
        <strain evidence="2">YU21-B</strain>
    </source>
</reference>
<dbReference type="EMBL" id="BLJN01000007">
    <property type="protein sequence ID" value="GFE83918.1"/>
    <property type="molecule type" value="Genomic_DNA"/>
</dbReference>
<dbReference type="AlphaFoldDB" id="A0A829YMI6"/>